<organism evidence="2 3">
    <name type="scientific">Pseudomonas putida</name>
    <name type="common">Arthrobacter siderocapsulatus</name>
    <dbReference type="NCBI Taxonomy" id="303"/>
    <lineage>
        <taxon>Bacteria</taxon>
        <taxon>Pseudomonadati</taxon>
        <taxon>Pseudomonadota</taxon>
        <taxon>Gammaproteobacteria</taxon>
        <taxon>Pseudomonadales</taxon>
        <taxon>Pseudomonadaceae</taxon>
        <taxon>Pseudomonas</taxon>
    </lineage>
</organism>
<dbReference type="Proteomes" id="UP000553948">
    <property type="component" value="Unassembled WGS sequence"/>
</dbReference>
<dbReference type="AlphaFoldDB" id="A0A7W2QLH2"/>
<reference evidence="2 3" key="1">
    <citation type="submission" date="2020-07" db="EMBL/GenBank/DDBJ databases">
        <title>Diversity of carbapenemase encoding genes among Pseudomonas putida group clinical isolates in a tertiary Brazilian hospital.</title>
        <authorList>
            <person name="Alberto-Lei F."/>
            <person name="Nodari C.S."/>
            <person name="Streling A.P."/>
            <person name="Paulino J.T."/>
            <person name="Bessa-Neto F.O."/>
            <person name="Cayo R."/>
            <person name="Gales A.C."/>
        </authorList>
    </citation>
    <scope>NUCLEOTIDE SEQUENCE [LARGE SCALE GENOMIC DNA]</scope>
    <source>
        <strain evidence="2 3">12464</strain>
    </source>
</reference>
<protein>
    <submittedName>
        <fullName evidence="2">Dyp-type peroxidase</fullName>
    </submittedName>
</protein>
<keyword evidence="2" id="KW-0575">Peroxidase</keyword>
<comment type="caution">
    <text evidence="2">The sequence shown here is derived from an EMBL/GenBank/DDBJ whole genome shotgun (WGS) entry which is preliminary data.</text>
</comment>
<evidence type="ECO:0000313" key="2">
    <source>
        <dbReference type="EMBL" id="MBA6118871.1"/>
    </source>
</evidence>
<sequence length="108" mass="11455">MDHHEIEPQAVDGAVTRSAIFLVATLNPGNDSRDRVHDLCADLGGLVRSVGKRVPRGNLSCVIGFGAAVWDSLFGTPRPAGLHAFREFGSGERKAVATPGDQIVCCRS</sequence>
<evidence type="ECO:0000313" key="3">
    <source>
        <dbReference type="Proteomes" id="UP000553948"/>
    </source>
</evidence>
<name>A0A7W2QLH2_PSEPU</name>
<evidence type="ECO:0000259" key="1">
    <source>
        <dbReference type="Pfam" id="PF04261"/>
    </source>
</evidence>
<dbReference type="InterPro" id="IPR011008">
    <property type="entry name" value="Dimeric_a/b-barrel"/>
</dbReference>
<keyword evidence="2" id="KW-0560">Oxidoreductase</keyword>
<dbReference type="SUPFAM" id="SSF54909">
    <property type="entry name" value="Dimeric alpha+beta barrel"/>
    <property type="match status" value="1"/>
</dbReference>
<gene>
    <name evidence="2" type="ORF">H4C47_24465</name>
</gene>
<dbReference type="EMBL" id="JACGDG010000028">
    <property type="protein sequence ID" value="MBA6118871.1"/>
    <property type="molecule type" value="Genomic_DNA"/>
</dbReference>
<dbReference type="Pfam" id="PF04261">
    <property type="entry name" value="Dyp_perox_N"/>
    <property type="match status" value="1"/>
</dbReference>
<proteinExistence type="predicted"/>
<accession>A0A7W2QLH2</accession>
<dbReference type="GO" id="GO:0004601">
    <property type="term" value="F:peroxidase activity"/>
    <property type="evidence" value="ECO:0007669"/>
    <property type="project" value="UniProtKB-KW"/>
</dbReference>
<feature type="domain" description="Dyp-type peroxidase N-terminal" evidence="1">
    <location>
        <begin position="13"/>
        <end position="107"/>
    </location>
</feature>
<dbReference type="InterPro" id="IPR048327">
    <property type="entry name" value="Dyp_perox_N"/>
</dbReference>